<dbReference type="AlphaFoldDB" id="A0AAV1BCP1"/>
<proteinExistence type="predicted"/>
<evidence type="ECO:0000313" key="3">
    <source>
        <dbReference type="Proteomes" id="UP001157006"/>
    </source>
</evidence>
<organism evidence="2 3">
    <name type="scientific">Vicia faba</name>
    <name type="common">Broad bean</name>
    <name type="synonym">Faba vulgaris</name>
    <dbReference type="NCBI Taxonomy" id="3906"/>
    <lineage>
        <taxon>Eukaryota</taxon>
        <taxon>Viridiplantae</taxon>
        <taxon>Streptophyta</taxon>
        <taxon>Embryophyta</taxon>
        <taxon>Tracheophyta</taxon>
        <taxon>Spermatophyta</taxon>
        <taxon>Magnoliopsida</taxon>
        <taxon>eudicotyledons</taxon>
        <taxon>Gunneridae</taxon>
        <taxon>Pentapetalae</taxon>
        <taxon>rosids</taxon>
        <taxon>fabids</taxon>
        <taxon>Fabales</taxon>
        <taxon>Fabaceae</taxon>
        <taxon>Papilionoideae</taxon>
        <taxon>50 kb inversion clade</taxon>
        <taxon>NPAAA clade</taxon>
        <taxon>Hologalegina</taxon>
        <taxon>IRL clade</taxon>
        <taxon>Fabeae</taxon>
        <taxon>Vicia</taxon>
    </lineage>
</organism>
<protein>
    <submittedName>
        <fullName evidence="2">Uncharacterized protein</fullName>
    </submittedName>
</protein>
<accession>A0AAV1BCP1</accession>
<evidence type="ECO:0000313" key="2">
    <source>
        <dbReference type="EMBL" id="CAI8619488.1"/>
    </source>
</evidence>
<name>A0AAV1BCP1_VICFA</name>
<feature type="compositionally biased region" description="Basic and acidic residues" evidence="1">
    <location>
        <begin position="1"/>
        <end position="12"/>
    </location>
</feature>
<dbReference type="Proteomes" id="UP001157006">
    <property type="component" value="Chromosome 6"/>
</dbReference>
<feature type="region of interest" description="Disordered" evidence="1">
    <location>
        <begin position="1"/>
        <end position="30"/>
    </location>
</feature>
<sequence length="101" mass="11427">MTEGMKLTDRRRSNGGFEYDDIGEKTEDPPSQRIQGLCRASCFDLIQDELIWVQVKLYGPKMDLDSEAIEVNMKMDSLEGLEIDGVCRNLKIRSLETIGLG</sequence>
<reference evidence="2 3" key="1">
    <citation type="submission" date="2023-01" db="EMBL/GenBank/DDBJ databases">
        <authorList>
            <person name="Kreplak J."/>
        </authorList>
    </citation>
    <scope>NUCLEOTIDE SEQUENCE [LARGE SCALE GENOMIC DNA]</scope>
</reference>
<gene>
    <name evidence="2" type="ORF">VFH_VI173400</name>
</gene>
<keyword evidence="3" id="KW-1185">Reference proteome</keyword>
<dbReference type="EMBL" id="OX451741">
    <property type="protein sequence ID" value="CAI8619488.1"/>
    <property type="molecule type" value="Genomic_DNA"/>
</dbReference>
<evidence type="ECO:0000256" key="1">
    <source>
        <dbReference type="SAM" id="MobiDB-lite"/>
    </source>
</evidence>